<dbReference type="Gene3D" id="3.30.2010.10">
    <property type="entry name" value="Metalloproteases ('zincins'), catalytic domain"/>
    <property type="match status" value="1"/>
</dbReference>
<dbReference type="Proteomes" id="UP001479436">
    <property type="component" value="Unassembled WGS sequence"/>
</dbReference>
<evidence type="ECO:0000256" key="1">
    <source>
        <dbReference type="ARBA" id="ARBA00022670"/>
    </source>
</evidence>
<evidence type="ECO:0000313" key="9">
    <source>
        <dbReference type="EMBL" id="KAK9720180.1"/>
    </source>
</evidence>
<dbReference type="CDD" id="cd07331">
    <property type="entry name" value="M48C_Oma1_like"/>
    <property type="match status" value="1"/>
</dbReference>
<accession>A0ABR2W4R9</accession>
<comment type="similarity">
    <text evidence="6">Belongs to the peptidase M48 family.</text>
</comment>
<evidence type="ECO:0000259" key="8">
    <source>
        <dbReference type="Pfam" id="PF01435"/>
    </source>
</evidence>
<evidence type="ECO:0000256" key="4">
    <source>
        <dbReference type="ARBA" id="ARBA00022833"/>
    </source>
</evidence>
<keyword evidence="3 6" id="KW-0378">Hydrolase</keyword>
<dbReference type="InterPro" id="IPR001915">
    <property type="entry name" value="Peptidase_M48"/>
</dbReference>
<feature type="domain" description="Peptidase M48" evidence="8">
    <location>
        <begin position="115"/>
        <end position="289"/>
    </location>
</feature>
<evidence type="ECO:0000256" key="7">
    <source>
        <dbReference type="SAM" id="Phobius"/>
    </source>
</evidence>
<keyword evidence="10" id="KW-1185">Reference proteome</keyword>
<feature type="transmembrane region" description="Helical" evidence="7">
    <location>
        <begin position="50"/>
        <end position="69"/>
    </location>
</feature>
<keyword evidence="7" id="KW-0812">Transmembrane</keyword>
<sequence length="320" mass="37005">MFRNLFKTRGPINLGRNTWGRLPNKIILRPQVQYQRFQSNREPFYNRKQFWIGTGVFGGLAGSYYIAHLETVPISGRRRFMDISPTQEEKLSKMSYQEIIQEYGHQILPPNHRYSRWVTDVAERIIKVCGMDNLNWEIHVIDSPERNAFVLPGGKVFVFTGILPIVKNKDGMAAVLGHEVAHQVARHSAEKMSHMKILLMFQLFLDVALGMPYAFNRLFLELGVVLPFSRKCEVEADMIGLQLMAQACYDPYEAVRMWERMSKAEKGGPPQYLSTHPNHEARISKINEWIPEALQTRARSDCDTDMLGLADTFKRQWASW</sequence>
<keyword evidence="7" id="KW-0472">Membrane</keyword>
<dbReference type="PANTHER" id="PTHR22726:SF1">
    <property type="entry name" value="METALLOENDOPEPTIDASE OMA1, MITOCHONDRIAL"/>
    <property type="match status" value="1"/>
</dbReference>
<keyword evidence="1 6" id="KW-0645">Protease</keyword>
<reference evidence="9 10" key="1">
    <citation type="submission" date="2023-04" db="EMBL/GenBank/DDBJ databases">
        <title>Genome of Basidiobolus ranarum AG-B5.</title>
        <authorList>
            <person name="Stajich J.E."/>
            <person name="Carter-House D."/>
            <person name="Gryganskyi A."/>
        </authorList>
    </citation>
    <scope>NUCLEOTIDE SEQUENCE [LARGE SCALE GENOMIC DNA]</scope>
    <source>
        <strain evidence="9 10">AG-B5</strain>
    </source>
</reference>
<dbReference type="EMBL" id="JASJQH010007023">
    <property type="protein sequence ID" value="KAK9720180.1"/>
    <property type="molecule type" value="Genomic_DNA"/>
</dbReference>
<keyword evidence="4 6" id="KW-0862">Zinc</keyword>
<keyword evidence="5 6" id="KW-0482">Metalloprotease</keyword>
<evidence type="ECO:0000256" key="2">
    <source>
        <dbReference type="ARBA" id="ARBA00022723"/>
    </source>
</evidence>
<protein>
    <submittedName>
        <fullName evidence="9">Metalloendopeptidase</fullName>
    </submittedName>
</protein>
<evidence type="ECO:0000313" key="10">
    <source>
        <dbReference type="Proteomes" id="UP001479436"/>
    </source>
</evidence>
<organism evidence="9 10">
    <name type="scientific">Basidiobolus ranarum</name>
    <dbReference type="NCBI Taxonomy" id="34480"/>
    <lineage>
        <taxon>Eukaryota</taxon>
        <taxon>Fungi</taxon>
        <taxon>Fungi incertae sedis</taxon>
        <taxon>Zoopagomycota</taxon>
        <taxon>Entomophthoromycotina</taxon>
        <taxon>Basidiobolomycetes</taxon>
        <taxon>Basidiobolales</taxon>
        <taxon>Basidiobolaceae</taxon>
        <taxon>Basidiobolus</taxon>
    </lineage>
</organism>
<evidence type="ECO:0000256" key="6">
    <source>
        <dbReference type="RuleBase" id="RU003983"/>
    </source>
</evidence>
<evidence type="ECO:0000256" key="5">
    <source>
        <dbReference type="ARBA" id="ARBA00023049"/>
    </source>
</evidence>
<dbReference type="PANTHER" id="PTHR22726">
    <property type="entry name" value="METALLOENDOPEPTIDASE OMA1"/>
    <property type="match status" value="1"/>
</dbReference>
<comment type="cofactor">
    <cofactor evidence="6">
        <name>Zn(2+)</name>
        <dbReference type="ChEBI" id="CHEBI:29105"/>
    </cofactor>
    <text evidence="6">Binds 1 zinc ion per subunit.</text>
</comment>
<evidence type="ECO:0000256" key="3">
    <source>
        <dbReference type="ARBA" id="ARBA00022801"/>
    </source>
</evidence>
<gene>
    <name evidence="9" type="primary">OMA1</name>
    <name evidence="9" type="ORF">K7432_004331</name>
</gene>
<proteinExistence type="inferred from homology"/>
<name>A0ABR2W4R9_9FUNG</name>
<keyword evidence="2" id="KW-0479">Metal-binding</keyword>
<keyword evidence="7" id="KW-1133">Transmembrane helix</keyword>
<dbReference type="InterPro" id="IPR051156">
    <property type="entry name" value="Mito/Outer_Membr_Metalloprot"/>
</dbReference>
<dbReference type="Pfam" id="PF01435">
    <property type="entry name" value="Peptidase_M48"/>
    <property type="match status" value="1"/>
</dbReference>
<comment type="caution">
    <text evidence="9">The sequence shown here is derived from an EMBL/GenBank/DDBJ whole genome shotgun (WGS) entry which is preliminary data.</text>
</comment>